<evidence type="ECO:0000259" key="1">
    <source>
        <dbReference type="Pfam" id="PF04151"/>
    </source>
</evidence>
<reference evidence="2" key="1">
    <citation type="journal article" date="2014" name="Front. Microbiol.">
        <title>High frequency of phylogenetically diverse reductive dehalogenase-homologous genes in deep subseafloor sedimentary metagenomes.</title>
        <authorList>
            <person name="Kawai M."/>
            <person name="Futagami T."/>
            <person name="Toyoda A."/>
            <person name="Takaki Y."/>
            <person name="Nishi S."/>
            <person name="Hori S."/>
            <person name="Arai W."/>
            <person name="Tsubouchi T."/>
            <person name="Morono Y."/>
            <person name="Uchiyama I."/>
            <person name="Ito T."/>
            <person name="Fujiyama A."/>
            <person name="Inagaki F."/>
            <person name="Takami H."/>
        </authorList>
    </citation>
    <scope>NUCLEOTIDE SEQUENCE</scope>
    <source>
        <strain evidence="2">Expedition CK06-06</strain>
    </source>
</reference>
<accession>X1R575</accession>
<sequence length="130" mass="13918">MYDGEIEIGGDVDYFSFSAASGYRYVILTSQLGGGCDTVIHLYDTDGTTELDSNDDGGTEPLASRIVWQANSPGTYYVRVKHYNDTDTGTYKISITGTRLAGICEPCTSNSDCASGNCGVVLETGERLCI</sequence>
<dbReference type="Pfam" id="PF04151">
    <property type="entry name" value="PPC"/>
    <property type="match status" value="1"/>
</dbReference>
<dbReference type="AlphaFoldDB" id="X1R575"/>
<dbReference type="SUPFAM" id="SSF89260">
    <property type="entry name" value="Collagen-binding domain"/>
    <property type="match status" value="1"/>
</dbReference>
<dbReference type="Gene3D" id="2.60.120.380">
    <property type="match status" value="1"/>
</dbReference>
<dbReference type="InterPro" id="IPR007280">
    <property type="entry name" value="Peptidase_C_arc/bac"/>
</dbReference>
<gene>
    <name evidence="2" type="ORF">S06H3_59621</name>
</gene>
<dbReference type="NCBIfam" id="NF038127">
    <property type="entry name" value="FDP_fam"/>
    <property type="match status" value="1"/>
</dbReference>
<protein>
    <recommendedName>
        <fullName evidence="1">Peptidase C-terminal archaeal/bacterial domain-containing protein</fullName>
    </recommendedName>
</protein>
<organism evidence="2">
    <name type="scientific">marine sediment metagenome</name>
    <dbReference type="NCBI Taxonomy" id="412755"/>
    <lineage>
        <taxon>unclassified sequences</taxon>
        <taxon>metagenomes</taxon>
        <taxon>ecological metagenomes</taxon>
    </lineage>
</organism>
<dbReference type="EMBL" id="BARV01038767">
    <property type="protein sequence ID" value="GAI50764.1"/>
    <property type="molecule type" value="Genomic_DNA"/>
</dbReference>
<proteinExistence type="predicted"/>
<name>X1R575_9ZZZZ</name>
<feature type="domain" description="Peptidase C-terminal archaeal/bacterial" evidence="1">
    <location>
        <begin position="11"/>
        <end position="81"/>
    </location>
</feature>
<comment type="caution">
    <text evidence="2">The sequence shown here is derived from an EMBL/GenBank/DDBJ whole genome shotgun (WGS) entry which is preliminary data.</text>
</comment>
<evidence type="ECO:0000313" key="2">
    <source>
        <dbReference type="EMBL" id="GAI50764.1"/>
    </source>
</evidence>
<feature type="non-terminal residue" evidence="2">
    <location>
        <position position="130"/>
    </location>
</feature>